<dbReference type="AlphaFoldDB" id="A0A5B0S1Z3"/>
<name>A0A5B0S1Z3_PUCGR</name>
<dbReference type="OrthoDB" id="448051at2759"/>
<evidence type="ECO:0000313" key="4">
    <source>
        <dbReference type="Proteomes" id="UP000324748"/>
    </source>
</evidence>
<reference evidence="4 5" key="1">
    <citation type="submission" date="2019-05" db="EMBL/GenBank/DDBJ databases">
        <title>Emergence of the Ug99 lineage of the wheat stem rust pathogen through somatic hybridization.</title>
        <authorList>
            <person name="Li F."/>
            <person name="Upadhyaya N.M."/>
            <person name="Sperschneider J."/>
            <person name="Matny O."/>
            <person name="Nguyen-Phuc H."/>
            <person name="Mago R."/>
            <person name="Raley C."/>
            <person name="Miller M.E."/>
            <person name="Silverstein K.A.T."/>
            <person name="Henningsen E."/>
            <person name="Hirsch C.D."/>
            <person name="Visser B."/>
            <person name="Pretorius Z.A."/>
            <person name="Steffenson B.J."/>
            <person name="Schwessinger B."/>
            <person name="Dodds P.N."/>
            <person name="Figueroa M."/>
        </authorList>
    </citation>
    <scope>NUCLEOTIDE SEQUENCE [LARGE SCALE GENOMIC DNA]</scope>
    <source>
        <strain evidence="2">21-0</strain>
        <strain evidence="3 5">Ug99</strain>
    </source>
</reference>
<organism evidence="3 5">
    <name type="scientific">Puccinia graminis f. sp. tritici</name>
    <dbReference type="NCBI Taxonomy" id="56615"/>
    <lineage>
        <taxon>Eukaryota</taxon>
        <taxon>Fungi</taxon>
        <taxon>Dikarya</taxon>
        <taxon>Basidiomycota</taxon>
        <taxon>Pucciniomycotina</taxon>
        <taxon>Pucciniomycetes</taxon>
        <taxon>Pucciniales</taxon>
        <taxon>Pucciniaceae</taxon>
        <taxon>Puccinia</taxon>
    </lineage>
</organism>
<protein>
    <submittedName>
        <fullName evidence="3">Uncharacterized protein</fullName>
    </submittedName>
</protein>
<dbReference type="Proteomes" id="UP000324748">
    <property type="component" value="Unassembled WGS sequence"/>
</dbReference>
<accession>A0A5B0S1Z3</accession>
<comment type="caution">
    <text evidence="3">The sequence shown here is derived from an EMBL/GenBank/DDBJ whole genome shotgun (WGS) entry which is preliminary data.</text>
</comment>
<gene>
    <name evidence="2" type="ORF">PGT21_013299</name>
    <name evidence="3" type="ORF">PGTUg99_029270</name>
</gene>
<dbReference type="EMBL" id="VSWC01000131">
    <property type="protein sequence ID" value="KAA1080582.1"/>
    <property type="molecule type" value="Genomic_DNA"/>
</dbReference>
<sequence length="189" mass="21921">MKAKDLLEQNLLIILNFILNINSVTTVLKMARSEMKLICEIDRQFIHRFNRQMNTFKAQSIAGIYLPQKTKNDRRQLPTVFEPIRFKTEPKKPIADRFGTGRSNLNGAPENNCQRLSNPPIRLIRFKTELLNPPIRYKTDVTESTTSVPIVFKGLRQNRRHLIADHRRLILKAGGLEAQQDLIDDIDLF</sequence>
<dbReference type="EMBL" id="VDEP01000103">
    <property type="protein sequence ID" value="KAA1131539.1"/>
    <property type="molecule type" value="Genomic_DNA"/>
</dbReference>
<evidence type="ECO:0000256" key="1">
    <source>
        <dbReference type="SAM" id="MobiDB-lite"/>
    </source>
</evidence>
<keyword evidence="4" id="KW-1185">Reference proteome</keyword>
<evidence type="ECO:0000313" key="3">
    <source>
        <dbReference type="EMBL" id="KAA1131539.1"/>
    </source>
</evidence>
<dbReference type="Proteomes" id="UP000325313">
    <property type="component" value="Unassembled WGS sequence"/>
</dbReference>
<evidence type="ECO:0000313" key="5">
    <source>
        <dbReference type="Proteomes" id="UP000325313"/>
    </source>
</evidence>
<feature type="compositionally biased region" description="Polar residues" evidence="1">
    <location>
        <begin position="101"/>
        <end position="112"/>
    </location>
</feature>
<proteinExistence type="predicted"/>
<feature type="region of interest" description="Disordered" evidence="1">
    <location>
        <begin position="93"/>
        <end position="112"/>
    </location>
</feature>
<evidence type="ECO:0000313" key="2">
    <source>
        <dbReference type="EMBL" id="KAA1080582.1"/>
    </source>
</evidence>